<evidence type="ECO:0000313" key="3">
    <source>
        <dbReference type="Proteomes" id="UP000266391"/>
    </source>
</evidence>
<reference evidence="2 3" key="1">
    <citation type="submission" date="2018-08" db="EMBL/GenBank/DDBJ databases">
        <title>A genome reference for cultivated species of the human gut microbiota.</title>
        <authorList>
            <person name="Zou Y."/>
            <person name="Xue W."/>
            <person name="Luo G."/>
        </authorList>
    </citation>
    <scope>NUCLEOTIDE SEQUENCE [LARGE SCALE GENOMIC DNA]</scope>
    <source>
        <strain evidence="2 3">AM32-8LB</strain>
    </source>
</reference>
<dbReference type="InterPro" id="IPR035897">
    <property type="entry name" value="Toll_tir_struct_dom_sf"/>
</dbReference>
<evidence type="ECO:0000313" key="2">
    <source>
        <dbReference type="EMBL" id="RHD04296.1"/>
    </source>
</evidence>
<dbReference type="Proteomes" id="UP000266391">
    <property type="component" value="Unassembled WGS sequence"/>
</dbReference>
<name>A0A396AH25_9FIRM</name>
<dbReference type="AlphaFoldDB" id="A0A396AH25"/>
<dbReference type="Gene3D" id="3.40.50.10140">
    <property type="entry name" value="Toll/interleukin-1 receptor homology (TIR) domain"/>
    <property type="match status" value="1"/>
</dbReference>
<feature type="domain" description="DUF4062" evidence="1">
    <location>
        <begin position="11"/>
        <end position="92"/>
    </location>
</feature>
<dbReference type="EMBL" id="QSIQ01000007">
    <property type="protein sequence ID" value="RHD04296.1"/>
    <property type="molecule type" value="Genomic_DNA"/>
</dbReference>
<dbReference type="Pfam" id="PF13271">
    <property type="entry name" value="DUF4062"/>
    <property type="match status" value="1"/>
</dbReference>
<sequence length="437" mass="50212">MVNRLEKKYQFFISSTYEDLKEERNKAIQAILTMNQFPIGMEMFSAADDDQWKIIKEAIDSSDFYILIIGNRYGSIEETTGISYTEKEFDYAVERKIPVLAFIADSSVSMTADKFETDPQKIAKLSAFKEKVKQSDRYVKFWKNIDNLETLISQSISKAFLRGNRPGWVRTTDFDIDKSYAEILRLTERVHTLEALNSDLRMENNRKPILTVDVYPDLDEDGKPIVQDAEAIENGIHLNVHSIDMTDAENGVDYRDVMGKLVHADKEEVKLMRHVYENSFPVFFKVHNTGDARATGVRVKLTFPNELLVLSTYELMEYRDEEYVRCAQDAYEDWDLRFASPNQSKFSMDDMKFISLEELITVDDIANLLDPADANEALSIFPGEVLFEPEEVKHKDSEFFGGVSILPTCAGKFEIDCDIICNEFPDSVHKEIIVEVS</sequence>
<proteinExistence type="predicted"/>
<evidence type="ECO:0000259" key="1">
    <source>
        <dbReference type="Pfam" id="PF13271"/>
    </source>
</evidence>
<gene>
    <name evidence="2" type="ORF">DW813_06335</name>
</gene>
<protein>
    <submittedName>
        <fullName evidence="2">DUF4062 domain-containing protein</fullName>
    </submittedName>
</protein>
<dbReference type="InterPro" id="IPR025139">
    <property type="entry name" value="DUF4062"/>
</dbReference>
<organism evidence="2 3">
    <name type="scientific">Roseburia inulinivorans</name>
    <dbReference type="NCBI Taxonomy" id="360807"/>
    <lineage>
        <taxon>Bacteria</taxon>
        <taxon>Bacillati</taxon>
        <taxon>Bacillota</taxon>
        <taxon>Clostridia</taxon>
        <taxon>Lachnospirales</taxon>
        <taxon>Lachnospiraceae</taxon>
        <taxon>Roseburia</taxon>
    </lineage>
</organism>
<accession>A0A396AH25</accession>
<comment type="caution">
    <text evidence="2">The sequence shown here is derived from an EMBL/GenBank/DDBJ whole genome shotgun (WGS) entry which is preliminary data.</text>
</comment>